<name>A0A9X9Q3R1_GULGU</name>
<dbReference type="EMBL" id="CYRY02030982">
    <property type="protein sequence ID" value="VCX05317.1"/>
    <property type="molecule type" value="Genomic_DNA"/>
</dbReference>
<accession>A0A9X9Q3R1</accession>
<protein>
    <submittedName>
        <fullName evidence="2">Uncharacterized protein</fullName>
    </submittedName>
</protein>
<comment type="caution">
    <text evidence="2">The sequence shown here is derived from an EMBL/GenBank/DDBJ whole genome shotgun (WGS) entry which is preliminary data.</text>
</comment>
<keyword evidence="3" id="KW-1185">Reference proteome</keyword>
<dbReference type="AlphaFoldDB" id="A0A9X9Q3R1"/>
<evidence type="ECO:0000313" key="3">
    <source>
        <dbReference type="Proteomes" id="UP000269945"/>
    </source>
</evidence>
<feature type="region of interest" description="Disordered" evidence="1">
    <location>
        <begin position="42"/>
        <end position="63"/>
    </location>
</feature>
<reference evidence="2 3" key="1">
    <citation type="submission" date="2018-10" db="EMBL/GenBank/DDBJ databases">
        <authorList>
            <person name="Ekblom R."/>
            <person name="Jareborg N."/>
        </authorList>
    </citation>
    <scope>NUCLEOTIDE SEQUENCE [LARGE SCALE GENOMIC DNA]</scope>
    <source>
        <tissue evidence="2">Muscle</tissue>
    </source>
</reference>
<evidence type="ECO:0000313" key="2">
    <source>
        <dbReference type="EMBL" id="VCX05317.1"/>
    </source>
</evidence>
<sequence>MELLALCLCADAWISFRVLLSENSRSSAELLFPACRAPRARARPALPPSWPITRSQYDDASAS</sequence>
<organism evidence="2 3">
    <name type="scientific">Gulo gulo</name>
    <name type="common">Wolverine</name>
    <name type="synonym">Gluton</name>
    <dbReference type="NCBI Taxonomy" id="48420"/>
    <lineage>
        <taxon>Eukaryota</taxon>
        <taxon>Metazoa</taxon>
        <taxon>Chordata</taxon>
        <taxon>Craniata</taxon>
        <taxon>Vertebrata</taxon>
        <taxon>Euteleostomi</taxon>
        <taxon>Mammalia</taxon>
        <taxon>Eutheria</taxon>
        <taxon>Laurasiatheria</taxon>
        <taxon>Carnivora</taxon>
        <taxon>Caniformia</taxon>
        <taxon>Musteloidea</taxon>
        <taxon>Mustelidae</taxon>
        <taxon>Guloninae</taxon>
        <taxon>Gulo</taxon>
    </lineage>
</organism>
<proteinExistence type="predicted"/>
<dbReference type="Proteomes" id="UP000269945">
    <property type="component" value="Unassembled WGS sequence"/>
</dbReference>
<gene>
    <name evidence="2" type="ORF">BN2614_LOCUS3</name>
</gene>
<feature type="non-terminal residue" evidence="2">
    <location>
        <position position="63"/>
    </location>
</feature>
<evidence type="ECO:0000256" key="1">
    <source>
        <dbReference type="SAM" id="MobiDB-lite"/>
    </source>
</evidence>